<name>A0A1W1UU13_9DEIO</name>
<evidence type="ECO:0000259" key="14">
    <source>
        <dbReference type="Pfam" id="PF08545"/>
    </source>
</evidence>
<keyword evidence="12" id="KW-0511">Multifunctional enzyme</keyword>
<comment type="catalytic activity">
    <reaction evidence="11">
        <text>malonyl-[ACP] + acetyl-CoA + H(+) = 3-oxobutanoyl-[ACP] + CO2 + CoA</text>
        <dbReference type="Rhea" id="RHEA:12080"/>
        <dbReference type="Rhea" id="RHEA-COMP:9623"/>
        <dbReference type="Rhea" id="RHEA-COMP:9625"/>
        <dbReference type="ChEBI" id="CHEBI:15378"/>
        <dbReference type="ChEBI" id="CHEBI:16526"/>
        <dbReference type="ChEBI" id="CHEBI:57287"/>
        <dbReference type="ChEBI" id="CHEBI:57288"/>
        <dbReference type="ChEBI" id="CHEBI:78449"/>
        <dbReference type="ChEBI" id="CHEBI:78450"/>
        <dbReference type="EC" id="2.3.1.180"/>
    </reaction>
    <physiologicalReaction direction="left-to-right" evidence="11">
        <dbReference type="Rhea" id="RHEA:12081"/>
    </physiologicalReaction>
</comment>
<dbReference type="InterPro" id="IPR004655">
    <property type="entry name" value="FabH"/>
</dbReference>
<evidence type="ECO:0000259" key="13">
    <source>
        <dbReference type="Pfam" id="PF08541"/>
    </source>
</evidence>
<comment type="pathway">
    <text evidence="1 12">Lipid metabolism; fatty acid biosynthesis.</text>
</comment>
<feature type="region of interest" description="ACP-binding" evidence="12">
    <location>
        <begin position="256"/>
        <end position="260"/>
    </location>
</feature>
<dbReference type="GO" id="GO:0044550">
    <property type="term" value="P:secondary metabolite biosynthetic process"/>
    <property type="evidence" value="ECO:0007669"/>
    <property type="project" value="TreeGrafter"/>
</dbReference>
<dbReference type="SUPFAM" id="SSF53901">
    <property type="entry name" value="Thiolase-like"/>
    <property type="match status" value="1"/>
</dbReference>
<organism evidence="15 16">
    <name type="scientific">Deinococcus hopiensis KR-140</name>
    <dbReference type="NCBI Taxonomy" id="695939"/>
    <lineage>
        <taxon>Bacteria</taxon>
        <taxon>Thermotogati</taxon>
        <taxon>Deinococcota</taxon>
        <taxon>Deinococci</taxon>
        <taxon>Deinococcales</taxon>
        <taxon>Deinococcaceae</taxon>
        <taxon>Deinococcus</taxon>
    </lineage>
</organism>
<evidence type="ECO:0000256" key="7">
    <source>
        <dbReference type="ARBA" id="ARBA00022832"/>
    </source>
</evidence>
<dbReference type="GO" id="GO:0033818">
    <property type="term" value="F:beta-ketoacyl-acyl-carrier-protein synthase III activity"/>
    <property type="evidence" value="ECO:0007669"/>
    <property type="project" value="UniProtKB-UniRule"/>
</dbReference>
<evidence type="ECO:0000256" key="1">
    <source>
        <dbReference type="ARBA" id="ARBA00005194"/>
    </source>
</evidence>
<evidence type="ECO:0000256" key="11">
    <source>
        <dbReference type="ARBA" id="ARBA00051096"/>
    </source>
</evidence>
<evidence type="ECO:0000313" key="16">
    <source>
        <dbReference type="Proteomes" id="UP000192582"/>
    </source>
</evidence>
<evidence type="ECO:0000256" key="12">
    <source>
        <dbReference type="HAMAP-Rule" id="MF_01815"/>
    </source>
</evidence>
<dbReference type="AlphaFoldDB" id="A0A1W1UU13"/>
<feature type="active site" evidence="12">
    <location>
        <position position="255"/>
    </location>
</feature>
<dbReference type="Proteomes" id="UP000192582">
    <property type="component" value="Unassembled WGS sequence"/>
</dbReference>
<keyword evidence="6 12" id="KW-0808">Transferase</keyword>
<dbReference type="InterPro" id="IPR013751">
    <property type="entry name" value="ACP_syn_III_N"/>
</dbReference>
<dbReference type="STRING" id="695939.SAMN00790413_05073"/>
<dbReference type="Gene3D" id="3.40.47.10">
    <property type="match status" value="1"/>
</dbReference>
<sequence length="344" mass="35899">MILPDMRSSIGITALGRYVPERVVSNAEYEAQLATTAEWIESRTGIRERRFARGDEYSSDLGVAAVRDLLSRDPHGLQDVSAVVCATLSPDALMPSTAALIAMQVGLGGAAAFDLSAACSGFVYALSMAQGLILGGTARRVLVVGAEVMSKVVDQNDRNTAVLFGDGAGAVVLGPVPAGYGLQAFALGSDGTGASSLYLRCAAPELPGGFPMGRFLGMNGREVFKFAVRAVVESGTEVLKKSGLATSSVDWVILHQANVRIIEAACERFGMPLSKAVVNLDRYGNTSSATVPLALGEAIDDGRLRDGQQLLLVAFGGGLSWAACTLKWWGGAPSLTSQAQEGVR</sequence>
<proteinExistence type="inferred from homology"/>
<evidence type="ECO:0000256" key="4">
    <source>
        <dbReference type="ARBA" id="ARBA00022490"/>
    </source>
</evidence>
<keyword evidence="7 12" id="KW-0276">Fatty acid metabolism</keyword>
<dbReference type="OrthoDB" id="9815506at2"/>
<dbReference type="GO" id="GO:0004315">
    <property type="term" value="F:3-oxoacyl-[acyl-carrier-protein] synthase activity"/>
    <property type="evidence" value="ECO:0007669"/>
    <property type="project" value="InterPro"/>
</dbReference>
<dbReference type="InterPro" id="IPR016039">
    <property type="entry name" value="Thiolase-like"/>
</dbReference>
<evidence type="ECO:0000256" key="5">
    <source>
        <dbReference type="ARBA" id="ARBA00022516"/>
    </source>
</evidence>
<protein>
    <recommendedName>
        <fullName evidence="3 12">Beta-ketoacyl-[acyl-carrier-protein] synthase III</fullName>
        <shortName evidence="12">Beta-ketoacyl-ACP synthase III</shortName>
        <shortName evidence="12">KAS III</shortName>
        <ecNumber evidence="3 12">2.3.1.180</ecNumber>
    </recommendedName>
    <alternativeName>
        <fullName evidence="12">3-oxoacyl-[acyl-carrier-protein] synthase 3</fullName>
    </alternativeName>
    <alternativeName>
        <fullName evidence="12">3-oxoacyl-[acyl-carrier-protein] synthase III</fullName>
    </alternativeName>
</protein>
<dbReference type="Pfam" id="PF08545">
    <property type="entry name" value="ACP_syn_III"/>
    <property type="match status" value="1"/>
</dbReference>
<dbReference type="EMBL" id="FWWU01000007">
    <property type="protein sequence ID" value="SMB84301.1"/>
    <property type="molecule type" value="Genomic_DNA"/>
</dbReference>
<feature type="domain" description="Beta-ketoacyl-[acyl-carrier-protein] synthase III N-terminal" evidence="14">
    <location>
        <begin position="113"/>
        <end position="191"/>
    </location>
</feature>
<comment type="subcellular location">
    <subcellularLocation>
        <location evidence="12">Cytoplasm</location>
    </subcellularLocation>
</comment>
<dbReference type="EC" id="2.3.1.180" evidence="3 12"/>
<dbReference type="PANTHER" id="PTHR34069">
    <property type="entry name" value="3-OXOACYL-[ACYL-CARRIER-PROTEIN] SYNTHASE 3"/>
    <property type="match status" value="1"/>
</dbReference>
<gene>
    <name evidence="12" type="primary">fabH</name>
    <name evidence="15" type="ORF">SAMN00790413_05073</name>
</gene>
<comment type="similarity">
    <text evidence="2 12">Belongs to the thiolase-like superfamily. FabH family.</text>
</comment>
<accession>A0A1W1UU13</accession>
<dbReference type="FunFam" id="3.40.47.10:FF:000004">
    <property type="entry name" value="3-oxoacyl-[acyl-carrier-protein] synthase 3"/>
    <property type="match status" value="1"/>
</dbReference>
<comment type="domain">
    <text evidence="12">The last Arg residue of the ACP-binding site is essential for the weak association between ACP/AcpP and FabH.</text>
</comment>
<feature type="active site" evidence="12">
    <location>
        <position position="285"/>
    </location>
</feature>
<keyword evidence="10 12" id="KW-0012">Acyltransferase</keyword>
<evidence type="ECO:0000256" key="6">
    <source>
        <dbReference type="ARBA" id="ARBA00022679"/>
    </source>
</evidence>
<reference evidence="15 16" key="1">
    <citation type="submission" date="2017-04" db="EMBL/GenBank/DDBJ databases">
        <authorList>
            <person name="Afonso C.L."/>
            <person name="Miller P.J."/>
            <person name="Scott M.A."/>
            <person name="Spackman E."/>
            <person name="Goraichik I."/>
            <person name="Dimitrov K.M."/>
            <person name="Suarez D.L."/>
            <person name="Swayne D.E."/>
        </authorList>
    </citation>
    <scope>NUCLEOTIDE SEQUENCE [LARGE SCALE GENOMIC DNA]</scope>
    <source>
        <strain evidence="15 16">KR-140</strain>
    </source>
</reference>
<feature type="active site" evidence="12">
    <location>
        <position position="119"/>
    </location>
</feature>
<evidence type="ECO:0000256" key="10">
    <source>
        <dbReference type="ARBA" id="ARBA00023315"/>
    </source>
</evidence>
<evidence type="ECO:0000256" key="3">
    <source>
        <dbReference type="ARBA" id="ARBA00012333"/>
    </source>
</evidence>
<dbReference type="HAMAP" id="MF_01815">
    <property type="entry name" value="FabH"/>
    <property type="match status" value="1"/>
</dbReference>
<evidence type="ECO:0000313" key="15">
    <source>
        <dbReference type="EMBL" id="SMB84301.1"/>
    </source>
</evidence>
<keyword evidence="9 12" id="KW-0275">Fatty acid biosynthesis</keyword>
<dbReference type="GO" id="GO:0006633">
    <property type="term" value="P:fatty acid biosynthetic process"/>
    <property type="evidence" value="ECO:0007669"/>
    <property type="project" value="UniProtKB-UniRule"/>
</dbReference>
<dbReference type="PANTHER" id="PTHR34069:SF2">
    <property type="entry name" value="BETA-KETOACYL-[ACYL-CARRIER-PROTEIN] SYNTHASE III"/>
    <property type="match status" value="1"/>
</dbReference>
<keyword evidence="5 12" id="KW-0444">Lipid biosynthesis</keyword>
<dbReference type="NCBIfam" id="NF006829">
    <property type="entry name" value="PRK09352.1"/>
    <property type="match status" value="1"/>
</dbReference>
<comment type="function">
    <text evidence="12">Catalyzes the condensation reaction of fatty acid synthesis by the addition to an acyl acceptor of two carbons from malonyl-ACP. Catalyzes the first condensation reaction which initiates fatty acid synthesis and may therefore play a role in governing the total rate of fatty acid production. Possesses both acetoacetyl-ACP synthase and acetyl transacylase activities. Its substrate specificity determines the biosynthesis of branched-chain and/or straight-chain of fatty acids.</text>
</comment>
<comment type="subunit">
    <text evidence="12">Homodimer.</text>
</comment>
<dbReference type="UniPathway" id="UPA00094"/>
<feature type="domain" description="Beta-ketoacyl-[acyl-carrier-protein] synthase III C-terminal" evidence="13">
    <location>
        <begin position="239"/>
        <end position="328"/>
    </location>
</feature>
<keyword evidence="16" id="KW-1185">Reference proteome</keyword>
<dbReference type="Pfam" id="PF08541">
    <property type="entry name" value="ACP_syn_III_C"/>
    <property type="match status" value="1"/>
</dbReference>
<evidence type="ECO:0000256" key="2">
    <source>
        <dbReference type="ARBA" id="ARBA00008642"/>
    </source>
</evidence>
<dbReference type="NCBIfam" id="TIGR00747">
    <property type="entry name" value="fabH"/>
    <property type="match status" value="1"/>
</dbReference>
<keyword evidence="4 12" id="KW-0963">Cytoplasm</keyword>
<keyword evidence="8 12" id="KW-0443">Lipid metabolism</keyword>
<dbReference type="CDD" id="cd00830">
    <property type="entry name" value="KAS_III"/>
    <property type="match status" value="1"/>
</dbReference>
<dbReference type="InterPro" id="IPR013747">
    <property type="entry name" value="ACP_syn_III_C"/>
</dbReference>
<dbReference type="GO" id="GO:0005737">
    <property type="term" value="C:cytoplasm"/>
    <property type="evidence" value="ECO:0007669"/>
    <property type="project" value="UniProtKB-SubCell"/>
</dbReference>
<evidence type="ECO:0000256" key="9">
    <source>
        <dbReference type="ARBA" id="ARBA00023160"/>
    </source>
</evidence>
<evidence type="ECO:0000256" key="8">
    <source>
        <dbReference type="ARBA" id="ARBA00023098"/>
    </source>
</evidence>